<dbReference type="SFLD" id="SFLDS00003">
    <property type="entry name" value="Haloacid_Dehalogenase"/>
    <property type="match status" value="1"/>
</dbReference>
<dbReference type="PANTHER" id="PTHR43611:SF3">
    <property type="entry name" value="FLAVIN MONONUCLEOTIDE HYDROLASE 1, CHLOROPLATIC"/>
    <property type="match status" value="1"/>
</dbReference>
<organism evidence="1 2">
    <name type="scientific">Hallella faecis</name>
    <dbReference type="NCBI Taxonomy" id="2841596"/>
    <lineage>
        <taxon>Bacteria</taxon>
        <taxon>Pseudomonadati</taxon>
        <taxon>Bacteroidota</taxon>
        <taxon>Bacteroidia</taxon>
        <taxon>Bacteroidales</taxon>
        <taxon>Prevotellaceae</taxon>
        <taxon>Hallella</taxon>
    </lineage>
</organism>
<dbReference type="InterPro" id="IPR023214">
    <property type="entry name" value="HAD_sf"/>
</dbReference>
<protein>
    <submittedName>
        <fullName evidence="1">HAD family phosphatase</fullName>
    </submittedName>
</protein>
<dbReference type="InterPro" id="IPR036412">
    <property type="entry name" value="HAD-like_sf"/>
</dbReference>
<dbReference type="EMBL" id="JBBNFP010000018">
    <property type="protein sequence ID" value="MEQ2486642.1"/>
    <property type="molecule type" value="Genomic_DNA"/>
</dbReference>
<comment type="caution">
    <text evidence="1">The sequence shown here is derived from an EMBL/GenBank/DDBJ whole genome shotgun (WGS) entry which is preliminary data.</text>
</comment>
<dbReference type="Pfam" id="PF00702">
    <property type="entry name" value="Hydrolase"/>
    <property type="match status" value="1"/>
</dbReference>
<gene>
    <name evidence="1" type="ORF">AAAT34_06190</name>
</gene>
<dbReference type="RefSeq" id="WP_215759723.1">
    <property type="nucleotide sequence ID" value="NZ_JAHKBE010000018.1"/>
</dbReference>
<dbReference type="Gene3D" id="3.40.50.1000">
    <property type="entry name" value="HAD superfamily/HAD-like"/>
    <property type="match status" value="1"/>
</dbReference>
<dbReference type="Gene3D" id="1.10.150.240">
    <property type="entry name" value="Putative phosphatase, domain 2"/>
    <property type="match status" value="1"/>
</dbReference>
<reference evidence="1 2" key="1">
    <citation type="submission" date="2024-04" db="EMBL/GenBank/DDBJ databases">
        <title>Human intestinal bacterial collection.</title>
        <authorList>
            <person name="Pauvert C."/>
            <person name="Hitch T.C.A."/>
            <person name="Clavel T."/>
        </authorList>
    </citation>
    <scope>NUCLEOTIDE SEQUENCE [LARGE SCALE GENOMIC DNA]</scope>
    <source>
        <strain evidence="1 2">CLA-AA-H145</strain>
    </source>
</reference>
<dbReference type="CDD" id="cd02603">
    <property type="entry name" value="HAD_sEH-N_like"/>
    <property type="match status" value="1"/>
</dbReference>
<keyword evidence="2" id="KW-1185">Reference proteome</keyword>
<dbReference type="InterPro" id="IPR006439">
    <property type="entry name" value="HAD-SF_hydro_IA"/>
</dbReference>
<proteinExistence type="predicted"/>
<evidence type="ECO:0000313" key="2">
    <source>
        <dbReference type="Proteomes" id="UP001487296"/>
    </source>
</evidence>
<accession>A0ABV1FQG5</accession>
<sequence length="201" mass="23042">MIKNIVFDFGGVLVQYDFKAFFAKQLGSEEQAEWFMQHILNEENNNLIDKEDKPFGEYIADWKRQWPDYVNAIDALDKHYADIFTGEVPGITPLMEQLKAKGYRVLGLSNWSTKVFDVIRKYPKPFAQLEGSLISHEVHLLKPDVAIFNAFCQRFGVKPNECLFIDDKPENIAGAERAGLHGVVFTNTDQLRETLKNEGIL</sequence>
<name>A0ABV1FQG5_9BACT</name>
<dbReference type="PRINTS" id="PR00413">
    <property type="entry name" value="HADHALOGNASE"/>
</dbReference>
<evidence type="ECO:0000313" key="1">
    <source>
        <dbReference type="EMBL" id="MEQ2486642.1"/>
    </source>
</evidence>
<dbReference type="NCBIfam" id="TIGR01509">
    <property type="entry name" value="HAD-SF-IA-v3"/>
    <property type="match status" value="1"/>
</dbReference>
<dbReference type="PANTHER" id="PTHR43611">
    <property type="entry name" value="ALPHA-D-GLUCOSE 1-PHOSPHATE PHOSPHATASE"/>
    <property type="match status" value="1"/>
</dbReference>
<dbReference type="InterPro" id="IPR023198">
    <property type="entry name" value="PGP-like_dom2"/>
</dbReference>
<dbReference type="SFLD" id="SFLDG01129">
    <property type="entry name" value="C1.5:_HAD__Beta-PGM__Phosphata"/>
    <property type="match status" value="1"/>
</dbReference>
<dbReference type="Proteomes" id="UP001487296">
    <property type="component" value="Unassembled WGS sequence"/>
</dbReference>
<dbReference type="SUPFAM" id="SSF56784">
    <property type="entry name" value="HAD-like"/>
    <property type="match status" value="1"/>
</dbReference>